<dbReference type="EMBL" id="FOBV01000009">
    <property type="protein sequence ID" value="SEM93550.1"/>
    <property type="molecule type" value="Genomic_DNA"/>
</dbReference>
<sequence length="234" mass="26183">MDSLIFGKGIVKFDSFIAELKLAKVIKETGLNPEELLAVKNAFEKARTLAKDEKLVAELEKAIAENDVAKVKSLLEEGKKLADWEKAFDKKFIEYLNQYSNSITNPKGINKVWRVLRDDQSAYSEIIAKSENGLTKSGSPFTIEGHVGTGSRTETPYISSFQDKGMAIERGLKDGKAVVEIDLTKVEGHFFDLSDEMVRNSLIKNPRTRRFAQASSEFLIVTDRIPLNAIKPIK</sequence>
<dbReference type="STRING" id="295069.SAMN05421856_10925"/>
<dbReference type="RefSeq" id="WP_090001303.1">
    <property type="nucleotide sequence ID" value="NZ_FOBV01000009.1"/>
</dbReference>
<accession>A0A1H8CEY0</accession>
<evidence type="ECO:0000313" key="2">
    <source>
        <dbReference type="EMBL" id="SEM93550.1"/>
    </source>
</evidence>
<gene>
    <name evidence="2" type="ORF">SAMN05421856_10925</name>
</gene>
<dbReference type="AlphaFoldDB" id="A0A1H8CEY0"/>
<dbReference type="InterPro" id="IPR056009">
    <property type="entry name" value="DUF7587"/>
</dbReference>
<dbReference type="Pfam" id="PF24494">
    <property type="entry name" value="DUF7587"/>
    <property type="match status" value="1"/>
</dbReference>
<reference evidence="3" key="1">
    <citation type="submission" date="2016-10" db="EMBL/GenBank/DDBJ databases">
        <authorList>
            <person name="Varghese N."/>
            <person name="Submissions S."/>
        </authorList>
    </citation>
    <scope>NUCLEOTIDE SEQUENCE [LARGE SCALE GENOMIC DNA]</scope>
    <source>
        <strain evidence="3">DSM 17453</strain>
    </source>
</reference>
<protein>
    <recommendedName>
        <fullName evidence="1">DUF7587 domain-containing protein</fullName>
    </recommendedName>
</protein>
<feature type="domain" description="DUF7587" evidence="1">
    <location>
        <begin position="142"/>
        <end position="230"/>
    </location>
</feature>
<proteinExistence type="predicted"/>
<evidence type="ECO:0000259" key="1">
    <source>
        <dbReference type="Pfam" id="PF24494"/>
    </source>
</evidence>
<organism evidence="2 3">
    <name type="scientific">Chryseobacterium taichungense</name>
    <dbReference type="NCBI Taxonomy" id="295069"/>
    <lineage>
        <taxon>Bacteria</taxon>
        <taxon>Pseudomonadati</taxon>
        <taxon>Bacteroidota</taxon>
        <taxon>Flavobacteriia</taxon>
        <taxon>Flavobacteriales</taxon>
        <taxon>Weeksellaceae</taxon>
        <taxon>Chryseobacterium group</taxon>
        <taxon>Chryseobacterium</taxon>
    </lineage>
</organism>
<name>A0A1H8CEY0_9FLAO</name>
<dbReference type="Proteomes" id="UP000199450">
    <property type="component" value="Unassembled WGS sequence"/>
</dbReference>
<evidence type="ECO:0000313" key="3">
    <source>
        <dbReference type="Proteomes" id="UP000199450"/>
    </source>
</evidence>
<keyword evidence="3" id="KW-1185">Reference proteome</keyword>